<dbReference type="AlphaFoldDB" id="A0A0U5FMQ7"/>
<proteinExistence type="predicted"/>
<organism evidence="1 2">
    <name type="scientific">Xanthomonas citri pv. citri</name>
    <dbReference type="NCBI Taxonomy" id="611301"/>
    <lineage>
        <taxon>Bacteria</taxon>
        <taxon>Pseudomonadati</taxon>
        <taxon>Pseudomonadota</taxon>
        <taxon>Gammaproteobacteria</taxon>
        <taxon>Lysobacterales</taxon>
        <taxon>Lysobacteraceae</taxon>
        <taxon>Xanthomonas</taxon>
    </lineage>
</organism>
<evidence type="ECO:0000313" key="2">
    <source>
        <dbReference type="Proteomes" id="UP000052230"/>
    </source>
</evidence>
<evidence type="ECO:0000313" key="1">
    <source>
        <dbReference type="EMBL" id="CEG18303.1"/>
    </source>
</evidence>
<name>A0A0U5FMQ7_XANCI</name>
<dbReference type="EMBL" id="CCXZ01000181">
    <property type="protein sequence ID" value="CEG18303.1"/>
    <property type="molecule type" value="Genomic_DNA"/>
</dbReference>
<protein>
    <submittedName>
        <fullName evidence="1">Uncharacterized protein</fullName>
    </submittedName>
</protein>
<dbReference type="Proteomes" id="UP000052230">
    <property type="component" value="Unassembled WGS sequence"/>
</dbReference>
<reference evidence="1 2" key="1">
    <citation type="submission" date="2014-09" db="EMBL/GenBank/DDBJ databases">
        <authorList>
            <person name="Regsiter A."/>
        </authorList>
    </citation>
    <scope>NUCLEOTIDE SEQUENCE [LARGE SCALE GENOMIC DNA]</scope>
</reference>
<gene>
    <name evidence="1" type="ORF">XAC3562_830002</name>
</gene>
<keyword evidence="2" id="KW-1185">Reference proteome</keyword>
<sequence>MSLEKNYDAHLADRATIAIEPLRRLIRARHKRYRSRAPDAGEVGKPAWLCNGDRSSRRAHVVVAAARDESATDFDCRFSAPA</sequence>
<accession>A0A0U5FMQ7</accession>
<comment type="caution">
    <text evidence="1">The sequence shown here is derived from an EMBL/GenBank/DDBJ whole genome shotgun (WGS) entry which is preliminary data.</text>
</comment>